<reference evidence="9" key="2">
    <citation type="journal article" date="2016" name="Environ. Microbiol. Rep.">
        <title>Analysis of defence systems and a conjugative IncP-1 plasmid in the marine polyaromatic hydrocarbons-degrading bacterium Cycloclasticus sp. 78-ME.</title>
        <authorList>
            <person name="Yakimov M.M."/>
            <person name="Crisafi F."/>
            <person name="Messina E."/>
            <person name="Smedile F."/>
            <person name="Lopatina A."/>
            <person name="Denaro R."/>
            <person name="Pieper D.H."/>
            <person name="Golyshin P.N."/>
            <person name="Giuliano L."/>
        </authorList>
    </citation>
    <scope>NUCLEOTIDE SEQUENCE [LARGE SCALE GENOMIC DNA]</scope>
    <source>
        <strain evidence="9">78-ME</strain>
    </source>
</reference>
<evidence type="ECO:0000259" key="7">
    <source>
        <dbReference type="SMART" id="SM01340"/>
    </source>
</evidence>
<keyword evidence="9" id="KW-1185">Reference proteome</keyword>
<dbReference type="GO" id="GO:0030983">
    <property type="term" value="F:mismatched DNA binding"/>
    <property type="evidence" value="ECO:0007669"/>
    <property type="project" value="InterPro"/>
</dbReference>
<feature type="domain" description="MutL C-terminal dimerisation" evidence="6">
    <location>
        <begin position="407"/>
        <end position="550"/>
    </location>
</feature>
<dbReference type="InterPro" id="IPR038973">
    <property type="entry name" value="MutL/Mlh/Pms-like"/>
</dbReference>
<evidence type="ECO:0000259" key="6">
    <source>
        <dbReference type="SMART" id="SM00853"/>
    </source>
</evidence>
<protein>
    <recommendedName>
        <fullName evidence="2 5">DNA mismatch repair protein MutL</fullName>
    </recommendedName>
</protein>
<dbReference type="GO" id="GO:0140664">
    <property type="term" value="F:ATP-dependent DNA damage sensor activity"/>
    <property type="evidence" value="ECO:0007669"/>
    <property type="project" value="InterPro"/>
</dbReference>
<name>S5TW65_9GAMM</name>
<dbReference type="EMBL" id="CP005996">
    <property type="protein sequence ID" value="AGS39238.1"/>
    <property type="molecule type" value="Genomic_DNA"/>
</dbReference>
<evidence type="ECO:0000256" key="4">
    <source>
        <dbReference type="ARBA" id="ARBA00023204"/>
    </source>
</evidence>
<dbReference type="PANTHER" id="PTHR10073:SF12">
    <property type="entry name" value="DNA MISMATCH REPAIR PROTEIN MLH1"/>
    <property type="match status" value="1"/>
</dbReference>
<keyword evidence="3 5" id="KW-0227">DNA damage</keyword>
<dbReference type="InterPro" id="IPR014790">
    <property type="entry name" value="MutL_C"/>
</dbReference>
<feature type="domain" description="DNA mismatch repair protein S5" evidence="7">
    <location>
        <begin position="212"/>
        <end position="330"/>
    </location>
</feature>
<dbReference type="RefSeq" id="WP_020932242.1">
    <property type="nucleotide sequence ID" value="NC_021917.1"/>
</dbReference>
<comment type="similarity">
    <text evidence="1 5">Belongs to the DNA mismatch repair MutL/HexB family.</text>
</comment>
<dbReference type="PANTHER" id="PTHR10073">
    <property type="entry name" value="DNA MISMATCH REPAIR PROTEIN MLH, PMS, MUTL"/>
    <property type="match status" value="1"/>
</dbReference>
<dbReference type="AlphaFoldDB" id="S5TW65"/>
<comment type="function">
    <text evidence="5">This protein is involved in the repair of mismatches in DNA. It is required for dam-dependent methyl-directed DNA mismatch repair. May act as a 'molecular matchmaker', a protein that promotes the formation of a stable complex between two or more DNA-binding proteins in an ATP-dependent manner without itself being part of a final effector complex.</text>
</comment>
<dbReference type="GO" id="GO:0016887">
    <property type="term" value="F:ATP hydrolysis activity"/>
    <property type="evidence" value="ECO:0007669"/>
    <property type="project" value="InterPro"/>
</dbReference>
<evidence type="ECO:0000313" key="8">
    <source>
        <dbReference type="EMBL" id="AGS39238.1"/>
    </source>
</evidence>
<evidence type="ECO:0000256" key="5">
    <source>
        <dbReference type="HAMAP-Rule" id="MF_00149"/>
    </source>
</evidence>
<dbReference type="Pfam" id="PF01119">
    <property type="entry name" value="DNA_mis_repair"/>
    <property type="match status" value="1"/>
</dbReference>
<dbReference type="SMART" id="SM01340">
    <property type="entry name" value="DNA_mis_repair"/>
    <property type="match status" value="1"/>
</dbReference>
<dbReference type="InterPro" id="IPR037198">
    <property type="entry name" value="MutL_C_sf"/>
</dbReference>
<dbReference type="FunFam" id="3.30.565.10:FF:000003">
    <property type="entry name" value="DNA mismatch repair endonuclease MutL"/>
    <property type="match status" value="1"/>
</dbReference>
<dbReference type="Pfam" id="PF08676">
    <property type="entry name" value="MutL_C"/>
    <property type="match status" value="1"/>
</dbReference>
<dbReference type="SUPFAM" id="SSF54211">
    <property type="entry name" value="Ribosomal protein S5 domain 2-like"/>
    <property type="match status" value="1"/>
</dbReference>
<dbReference type="Gene3D" id="3.30.565.10">
    <property type="entry name" value="Histidine kinase-like ATPase, C-terminal domain"/>
    <property type="match status" value="1"/>
</dbReference>
<evidence type="ECO:0000256" key="2">
    <source>
        <dbReference type="ARBA" id="ARBA00021975"/>
    </source>
</evidence>
<evidence type="ECO:0000256" key="3">
    <source>
        <dbReference type="ARBA" id="ARBA00022763"/>
    </source>
</evidence>
<dbReference type="InterPro" id="IPR013507">
    <property type="entry name" value="DNA_mismatch_S5_2-like"/>
</dbReference>
<evidence type="ECO:0000256" key="1">
    <source>
        <dbReference type="ARBA" id="ARBA00006082"/>
    </source>
</evidence>
<dbReference type="KEGG" id="cza:CYCME_0905"/>
<dbReference type="eggNOG" id="COG0323">
    <property type="taxonomic scope" value="Bacteria"/>
</dbReference>
<keyword evidence="4 5" id="KW-0234">DNA repair</keyword>
<dbReference type="CDD" id="cd16926">
    <property type="entry name" value="HATPase_MutL-MLH-PMS-like"/>
    <property type="match status" value="1"/>
</dbReference>
<gene>
    <name evidence="5" type="primary">mutL</name>
    <name evidence="8" type="ORF">CYCME_0905</name>
</gene>
<organism evidence="8 9">
    <name type="scientific">Cycloclasticus zancles 78-ME</name>
    <dbReference type="NCBI Taxonomy" id="1198232"/>
    <lineage>
        <taxon>Bacteria</taxon>
        <taxon>Pseudomonadati</taxon>
        <taxon>Pseudomonadota</taxon>
        <taxon>Gammaproteobacteria</taxon>
        <taxon>Thiotrichales</taxon>
        <taxon>Piscirickettsiaceae</taxon>
        <taxon>Cycloclasticus</taxon>
    </lineage>
</organism>
<dbReference type="NCBIfam" id="TIGR00585">
    <property type="entry name" value="mutl"/>
    <property type="match status" value="1"/>
</dbReference>
<dbReference type="SUPFAM" id="SSF55874">
    <property type="entry name" value="ATPase domain of HSP90 chaperone/DNA topoisomerase II/histidine kinase"/>
    <property type="match status" value="1"/>
</dbReference>
<dbReference type="InterPro" id="IPR014762">
    <property type="entry name" value="DNA_mismatch_repair_CS"/>
</dbReference>
<dbReference type="SUPFAM" id="SSF118116">
    <property type="entry name" value="DNA mismatch repair protein MutL"/>
    <property type="match status" value="1"/>
</dbReference>
<dbReference type="PROSITE" id="PS00058">
    <property type="entry name" value="DNA_MISMATCH_REPAIR_1"/>
    <property type="match status" value="1"/>
</dbReference>
<dbReference type="HOGENOM" id="CLU_004131_4_2_6"/>
<dbReference type="InterPro" id="IPR036890">
    <property type="entry name" value="HATPase_C_sf"/>
</dbReference>
<reference evidence="8 9" key="1">
    <citation type="submission" date="2013-05" db="EMBL/GenBank/DDBJ databases">
        <title>Between feast and famine: a lifestyle of most important marine PAH-degrading bacterium Cycloclasticus sp. 7ME.</title>
        <authorList>
            <person name="Yakimov M.M."/>
            <person name="Messina E."/>
            <person name="Genovese M."/>
            <person name="Denaro R."/>
            <person name="Crisafi F."/>
            <person name="Russo D."/>
            <person name="Cappello S."/>
            <person name="Santisi S."/>
            <person name="Smedile F."/>
            <person name="Golyshina O.V."/>
            <person name="Tran H."/>
            <person name="Pieper D.H."/>
            <person name="Golyshin P.N."/>
            <person name="Giuliano L."/>
        </authorList>
    </citation>
    <scope>NUCLEOTIDE SEQUENCE [LARGE SCALE GENOMIC DNA]</scope>
    <source>
        <strain evidence="8 9">78-ME</strain>
    </source>
</reference>
<dbReference type="PATRIC" id="fig|1198232.3.peg.905"/>
<dbReference type="Gene3D" id="3.30.1540.20">
    <property type="entry name" value="MutL, C-terminal domain, dimerisation subdomain"/>
    <property type="match status" value="1"/>
</dbReference>
<dbReference type="InterPro" id="IPR014721">
    <property type="entry name" value="Ribsml_uS5_D2-typ_fold_subgr"/>
</dbReference>
<dbReference type="GO" id="GO:0006298">
    <property type="term" value="P:mismatch repair"/>
    <property type="evidence" value="ECO:0007669"/>
    <property type="project" value="UniProtKB-UniRule"/>
</dbReference>
<evidence type="ECO:0000313" key="9">
    <source>
        <dbReference type="Proteomes" id="UP000015380"/>
    </source>
</evidence>
<dbReference type="InterPro" id="IPR002099">
    <property type="entry name" value="MutL/Mlh/PMS"/>
</dbReference>
<sequence>MLIKQLPPQLINQIAAGEVIERPASAVKELVENSLDAGATQILIEIEEGGSRLIRVTDNGLGIAKVDLELALSRHATSKIGSLHDLESVLSFGFRGEALPSMSSVSRLTLTSRQESDNAGWSVKADGTEKELDPVPTAHPIGTCVELRDLFYNTPARRKFLKTEKTEFGHIETVLKRMALSRFDTGFSLRHNQRQIMDLKPALSNTEKSERVGLLCGDGFVHESLEVDVVNGDLGLQGWVGLPTYSRSQADMQFFYVNGRLIRDKLINHAVRLAYQDVLFHGRHPVYVLYLSIDPRLVDVNAHPAKLEVRFRESKAVHDFVYRRIKQLLTDVRPSDHHAVKTLTPTTPNTVPSYSDMQQRQMPMSVSESPVHYAKGTSYTAPKMSMAAPAVDNRVQQAEGAPPLGYAIAHLHNTYILAESEQGLVLVDTHAAHERIVYEKMKKQYDAGEIPSQPLLIPQKIHLSDEEVVAFEQYQDMLEGLALDLSLSGPNTLLVRAIPVLLAQDDAEVLVRKLIQDLAQTGETKSIQEGCYTVLGNMACHGSIRANRRLTEMEMNALLRDIEQTENSGQCNHGRPTWVLLNVQQLDSLFLRGQ</sequence>
<dbReference type="InterPro" id="IPR042121">
    <property type="entry name" value="MutL_C_regsub"/>
</dbReference>
<dbReference type="HAMAP" id="MF_00149">
    <property type="entry name" value="DNA_mis_repair"/>
    <property type="match status" value="1"/>
</dbReference>
<dbReference type="InterPro" id="IPR042120">
    <property type="entry name" value="MutL_C_dimsub"/>
</dbReference>
<dbReference type="Gene3D" id="3.30.230.10">
    <property type="match status" value="1"/>
</dbReference>
<dbReference type="GO" id="GO:0005524">
    <property type="term" value="F:ATP binding"/>
    <property type="evidence" value="ECO:0007669"/>
    <property type="project" value="InterPro"/>
</dbReference>
<dbReference type="InterPro" id="IPR020568">
    <property type="entry name" value="Ribosomal_Su5_D2-typ_SF"/>
</dbReference>
<dbReference type="Gene3D" id="3.30.1370.100">
    <property type="entry name" value="MutL, C-terminal domain, regulatory subdomain"/>
    <property type="match status" value="1"/>
</dbReference>
<dbReference type="GO" id="GO:0032300">
    <property type="term" value="C:mismatch repair complex"/>
    <property type="evidence" value="ECO:0007669"/>
    <property type="project" value="InterPro"/>
</dbReference>
<dbReference type="Pfam" id="PF13589">
    <property type="entry name" value="HATPase_c_3"/>
    <property type="match status" value="1"/>
</dbReference>
<dbReference type="Proteomes" id="UP000015380">
    <property type="component" value="Chromosome"/>
</dbReference>
<dbReference type="SMART" id="SM00853">
    <property type="entry name" value="MutL_C"/>
    <property type="match status" value="1"/>
</dbReference>
<dbReference type="InterPro" id="IPR020667">
    <property type="entry name" value="DNA_mismatch_repair_MutL"/>
</dbReference>
<proteinExistence type="inferred from homology"/>
<dbReference type="CDD" id="cd03482">
    <property type="entry name" value="MutL_Trans_MutL"/>
    <property type="match status" value="1"/>
</dbReference>
<accession>S5TW65</accession>